<keyword evidence="1" id="KW-0732">Signal</keyword>
<dbReference type="AlphaFoldDB" id="A0A401TKR7"/>
<proteinExistence type="predicted"/>
<keyword evidence="3" id="KW-1185">Reference proteome</keyword>
<gene>
    <name evidence="2" type="ORF">chiPu_0027096</name>
</gene>
<feature type="signal peptide" evidence="1">
    <location>
        <begin position="1"/>
        <end position="19"/>
    </location>
</feature>
<evidence type="ECO:0000313" key="3">
    <source>
        <dbReference type="Proteomes" id="UP000287033"/>
    </source>
</evidence>
<dbReference type="Proteomes" id="UP000287033">
    <property type="component" value="Unassembled WGS sequence"/>
</dbReference>
<dbReference type="EMBL" id="BEZZ01094877">
    <property type="protein sequence ID" value="GCC43228.1"/>
    <property type="molecule type" value="Genomic_DNA"/>
</dbReference>
<evidence type="ECO:0000256" key="1">
    <source>
        <dbReference type="SAM" id="SignalP"/>
    </source>
</evidence>
<protein>
    <submittedName>
        <fullName evidence="2">Uncharacterized protein</fullName>
    </submittedName>
</protein>
<evidence type="ECO:0000313" key="2">
    <source>
        <dbReference type="EMBL" id="GCC43228.1"/>
    </source>
</evidence>
<accession>A0A401TKR7</accession>
<organism evidence="2 3">
    <name type="scientific">Chiloscyllium punctatum</name>
    <name type="common">Brownbanded bambooshark</name>
    <name type="synonym">Hemiscyllium punctatum</name>
    <dbReference type="NCBI Taxonomy" id="137246"/>
    <lineage>
        <taxon>Eukaryota</taxon>
        <taxon>Metazoa</taxon>
        <taxon>Chordata</taxon>
        <taxon>Craniata</taxon>
        <taxon>Vertebrata</taxon>
        <taxon>Chondrichthyes</taxon>
        <taxon>Elasmobranchii</taxon>
        <taxon>Galeomorphii</taxon>
        <taxon>Galeoidea</taxon>
        <taxon>Orectolobiformes</taxon>
        <taxon>Hemiscylliidae</taxon>
        <taxon>Chiloscyllium</taxon>
    </lineage>
</organism>
<comment type="caution">
    <text evidence="2">The sequence shown here is derived from an EMBL/GenBank/DDBJ whole genome shotgun (WGS) entry which is preliminary data.</text>
</comment>
<reference evidence="2 3" key="1">
    <citation type="journal article" date="2018" name="Nat. Ecol. Evol.">
        <title>Shark genomes provide insights into elasmobranch evolution and the origin of vertebrates.</title>
        <authorList>
            <person name="Hara Y"/>
            <person name="Yamaguchi K"/>
            <person name="Onimaru K"/>
            <person name="Kadota M"/>
            <person name="Koyanagi M"/>
            <person name="Keeley SD"/>
            <person name="Tatsumi K"/>
            <person name="Tanaka K"/>
            <person name="Motone F"/>
            <person name="Kageyama Y"/>
            <person name="Nozu R"/>
            <person name="Adachi N"/>
            <person name="Nishimura O"/>
            <person name="Nakagawa R"/>
            <person name="Tanegashima C"/>
            <person name="Kiyatake I"/>
            <person name="Matsumoto R"/>
            <person name="Murakumo K"/>
            <person name="Nishida K"/>
            <person name="Terakita A"/>
            <person name="Kuratani S"/>
            <person name="Sato K"/>
            <person name="Hyodo S Kuraku.S."/>
        </authorList>
    </citation>
    <scope>NUCLEOTIDE SEQUENCE [LARGE SCALE GENOMIC DNA]</scope>
</reference>
<feature type="chain" id="PRO_5019121039" evidence="1">
    <location>
        <begin position="20"/>
        <end position="73"/>
    </location>
</feature>
<sequence length="73" mass="7885">MGFLELVSEISLALGLAAGISMVDFPDFSTRWMNFSKALAAGRCPVDNLISRCWSPIRTEEVSRKGVGGIPVI</sequence>
<name>A0A401TKR7_CHIPU</name>